<dbReference type="GeneID" id="68572425"/>
<evidence type="ECO:0008006" key="4">
    <source>
        <dbReference type="Google" id="ProtNLM"/>
    </source>
</evidence>
<evidence type="ECO:0000256" key="1">
    <source>
        <dbReference type="SAM" id="MobiDB-lite"/>
    </source>
</evidence>
<evidence type="ECO:0000313" key="3">
    <source>
        <dbReference type="Proteomes" id="UP001500194"/>
    </source>
</evidence>
<evidence type="ECO:0000313" key="2">
    <source>
        <dbReference type="EMBL" id="GAA0645514.1"/>
    </source>
</evidence>
<gene>
    <name evidence="2" type="ORF">GCM10009019_04590</name>
</gene>
<dbReference type="AlphaFoldDB" id="A0AAV3SXL2"/>
<organism evidence="2 3">
    <name type="scientific">Salarchaeum japonicum</name>
    <dbReference type="NCBI Taxonomy" id="555573"/>
    <lineage>
        <taxon>Archaea</taxon>
        <taxon>Methanobacteriati</taxon>
        <taxon>Methanobacteriota</taxon>
        <taxon>Stenosarchaea group</taxon>
        <taxon>Halobacteria</taxon>
        <taxon>Halobacteriales</taxon>
        <taxon>Halobacteriaceae</taxon>
    </lineage>
</organism>
<dbReference type="RefSeq" id="WP_227261828.1">
    <property type="nucleotide sequence ID" value="NZ_BAAADU010000002.1"/>
</dbReference>
<name>A0AAV3SXL2_9EURY</name>
<sequence length="73" mass="8232">MSVTGVCQICESADARHACDQCGRVVCRDHYDRDTGFCTECARQYGDRETDESGERVGRDERGESPDDWGEPR</sequence>
<accession>A0AAV3SXL2</accession>
<proteinExistence type="predicted"/>
<dbReference type="Proteomes" id="UP001500194">
    <property type="component" value="Unassembled WGS sequence"/>
</dbReference>
<reference evidence="2 3" key="1">
    <citation type="journal article" date="2019" name="Int. J. Syst. Evol. Microbiol.">
        <title>The Global Catalogue of Microorganisms (GCM) 10K type strain sequencing project: providing services to taxonomists for standard genome sequencing and annotation.</title>
        <authorList>
            <consortium name="The Broad Institute Genomics Platform"/>
            <consortium name="The Broad Institute Genome Sequencing Center for Infectious Disease"/>
            <person name="Wu L."/>
            <person name="Ma J."/>
        </authorList>
    </citation>
    <scope>NUCLEOTIDE SEQUENCE [LARGE SCALE GENOMIC DNA]</scope>
    <source>
        <strain evidence="2 3">JCM 16327</strain>
    </source>
</reference>
<dbReference type="EMBL" id="BAAADU010000002">
    <property type="protein sequence ID" value="GAA0645514.1"/>
    <property type="molecule type" value="Genomic_DNA"/>
</dbReference>
<comment type="caution">
    <text evidence="2">The sequence shown here is derived from an EMBL/GenBank/DDBJ whole genome shotgun (WGS) entry which is preliminary data.</text>
</comment>
<keyword evidence="3" id="KW-1185">Reference proteome</keyword>
<feature type="region of interest" description="Disordered" evidence="1">
    <location>
        <begin position="46"/>
        <end position="73"/>
    </location>
</feature>
<protein>
    <recommendedName>
        <fullName evidence="4">HIT-type domain-containing protein</fullName>
    </recommendedName>
</protein>